<name>A0ABU2HH33_9GAMM</name>
<reference evidence="1" key="1">
    <citation type="submission" date="2023-09" db="EMBL/GenBank/DDBJ databases">
        <title>Marinobacter sediminicola sp. nov. and Marinobacter maritimum sp. nov., isolated from marine sediment.</title>
        <authorList>
            <person name="An J."/>
        </authorList>
    </citation>
    <scope>NUCLEOTIDE SEQUENCE</scope>
    <source>
        <strain evidence="1">F60267</strain>
    </source>
</reference>
<organism evidence="1 2">
    <name type="scientific">Marinobacter xiaoshiensis</name>
    <dbReference type="NCBI Taxonomy" id="3073652"/>
    <lineage>
        <taxon>Bacteria</taxon>
        <taxon>Pseudomonadati</taxon>
        <taxon>Pseudomonadota</taxon>
        <taxon>Gammaproteobacteria</taxon>
        <taxon>Pseudomonadales</taxon>
        <taxon>Marinobacteraceae</taxon>
        <taxon>Marinobacter</taxon>
    </lineage>
</organism>
<protein>
    <submittedName>
        <fullName evidence="1">PcfJ domain-containing protein</fullName>
    </submittedName>
</protein>
<dbReference type="InterPro" id="IPR025586">
    <property type="entry name" value="PcfJ"/>
</dbReference>
<sequence length="82" mass="9413">MEPLTSRLELLDEGSTMHHCMGSYDTFIAQGEVFIYRMTAPQRLTISLEQRNNTWVVGEVRGSRNANPSQAAMDIVRRWVEL</sequence>
<gene>
    <name evidence="1" type="ORF">RKA07_09815</name>
</gene>
<accession>A0ABU2HH33</accession>
<comment type="caution">
    <text evidence="1">The sequence shown here is derived from an EMBL/GenBank/DDBJ whole genome shotgun (WGS) entry which is preliminary data.</text>
</comment>
<dbReference type="Proteomes" id="UP001267407">
    <property type="component" value="Unassembled WGS sequence"/>
</dbReference>
<proteinExistence type="predicted"/>
<dbReference type="EMBL" id="JAVMBO010000013">
    <property type="protein sequence ID" value="MDS1310383.1"/>
    <property type="molecule type" value="Genomic_DNA"/>
</dbReference>
<dbReference type="RefSeq" id="WP_310966237.1">
    <property type="nucleotide sequence ID" value="NZ_JAVMBO010000013.1"/>
</dbReference>
<evidence type="ECO:0000313" key="2">
    <source>
        <dbReference type="Proteomes" id="UP001267407"/>
    </source>
</evidence>
<dbReference type="Pfam" id="PF14284">
    <property type="entry name" value="PcfJ"/>
    <property type="match status" value="1"/>
</dbReference>
<evidence type="ECO:0000313" key="1">
    <source>
        <dbReference type="EMBL" id="MDS1310383.1"/>
    </source>
</evidence>
<keyword evidence="2" id="KW-1185">Reference proteome</keyword>